<dbReference type="PROSITE" id="PS50883">
    <property type="entry name" value="EAL"/>
    <property type="match status" value="1"/>
</dbReference>
<dbReference type="InterPro" id="IPR035919">
    <property type="entry name" value="EAL_sf"/>
</dbReference>
<dbReference type="SUPFAM" id="SSF141868">
    <property type="entry name" value="EAL domain-like"/>
    <property type="match status" value="1"/>
</dbReference>
<dbReference type="EMBL" id="AUZX01006726">
    <property type="protein sequence ID" value="EQD62723.1"/>
    <property type="molecule type" value="Genomic_DNA"/>
</dbReference>
<feature type="non-terminal residue" evidence="2">
    <location>
        <position position="1"/>
    </location>
</feature>
<dbReference type="Gene3D" id="3.20.20.450">
    <property type="entry name" value="EAL domain"/>
    <property type="match status" value="1"/>
</dbReference>
<dbReference type="Pfam" id="PF00563">
    <property type="entry name" value="EAL"/>
    <property type="match status" value="1"/>
</dbReference>
<sequence>GVKIALDDLGAGFSNLKRLAELPFDVIKIDQNIVKDLARDPIKALSLIRTVVQIGHDLGRDVVAEGLEDEGIVEAAWQLGCSLGQGYGLARPMPAAALVDWVRTQPFRGSNGGGL</sequence>
<organism evidence="2">
    <name type="scientific">mine drainage metagenome</name>
    <dbReference type="NCBI Taxonomy" id="410659"/>
    <lineage>
        <taxon>unclassified sequences</taxon>
        <taxon>metagenomes</taxon>
        <taxon>ecological metagenomes</taxon>
    </lineage>
</organism>
<reference evidence="2" key="1">
    <citation type="submission" date="2013-08" db="EMBL/GenBank/DDBJ databases">
        <authorList>
            <person name="Mendez C."/>
            <person name="Richter M."/>
            <person name="Ferrer M."/>
            <person name="Sanchez J."/>
        </authorList>
    </citation>
    <scope>NUCLEOTIDE SEQUENCE</scope>
</reference>
<accession>T1B2D0</accession>
<gene>
    <name evidence="2" type="ORF">B1A_09434</name>
</gene>
<feature type="domain" description="EAL" evidence="1">
    <location>
        <begin position="1"/>
        <end position="106"/>
    </location>
</feature>
<feature type="non-terminal residue" evidence="2">
    <location>
        <position position="115"/>
    </location>
</feature>
<protein>
    <submittedName>
        <fullName evidence="2">Diguanylate phosphodiesterase, predicted domain protein</fullName>
    </submittedName>
</protein>
<evidence type="ECO:0000259" key="1">
    <source>
        <dbReference type="PROSITE" id="PS50883"/>
    </source>
</evidence>
<name>T1B2D0_9ZZZZ</name>
<dbReference type="GO" id="GO:0071111">
    <property type="term" value="F:cyclic-guanylate-specific phosphodiesterase activity"/>
    <property type="evidence" value="ECO:0007669"/>
    <property type="project" value="InterPro"/>
</dbReference>
<dbReference type="InterPro" id="IPR001633">
    <property type="entry name" value="EAL_dom"/>
</dbReference>
<proteinExistence type="predicted"/>
<evidence type="ECO:0000313" key="2">
    <source>
        <dbReference type="EMBL" id="EQD62723.1"/>
    </source>
</evidence>
<comment type="caution">
    <text evidence="2">The sequence shown here is derived from an EMBL/GenBank/DDBJ whole genome shotgun (WGS) entry which is preliminary data.</text>
</comment>
<dbReference type="AlphaFoldDB" id="T1B2D0"/>
<dbReference type="PANTHER" id="PTHR33121:SF70">
    <property type="entry name" value="SIGNALING PROTEIN YKOW"/>
    <property type="match status" value="1"/>
</dbReference>
<dbReference type="CDD" id="cd01948">
    <property type="entry name" value="EAL"/>
    <property type="match status" value="1"/>
</dbReference>
<reference evidence="2" key="2">
    <citation type="journal article" date="2014" name="ISME J.">
        <title>Microbial stratification in low pH oxic and suboxic macroscopic growths along an acid mine drainage.</title>
        <authorList>
            <person name="Mendez-Garcia C."/>
            <person name="Mesa V."/>
            <person name="Sprenger R.R."/>
            <person name="Richter M."/>
            <person name="Diez M.S."/>
            <person name="Solano J."/>
            <person name="Bargiela R."/>
            <person name="Golyshina O.V."/>
            <person name="Manteca A."/>
            <person name="Ramos J.L."/>
            <person name="Gallego J.R."/>
            <person name="Llorente I."/>
            <person name="Martins Dos Santos V.A."/>
            <person name="Jensen O.N."/>
            <person name="Pelaez A.I."/>
            <person name="Sanchez J."/>
            <person name="Ferrer M."/>
        </authorList>
    </citation>
    <scope>NUCLEOTIDE SEQUENCE</scope>
</reference>
<dbReference type="InterPro" id="IPR050706">
    <property type="entry name" value="Cyclic-di-GMP_PDE-like"/>
</dbReference>
<dbReference type="PANTHER" id="PTHR33121">
    <property type="entry name" value="CYCLIC DI-GMP PHOSPHODIESTERASE PDEF"/>
    <property type="match status" value="1"/>
</dbReference>